<gene>
    <name evidence="3" type="ORF">BZG01_17515</name>
</gene>
<protein>
    <recommendedName>
        <fullName evidence="2">VanZ-like domain-containing protein</fullName>
    </recommendedName>
</protein>
<dbReference type="AlphaFoldDB" id="A0A2N3HWA3"/>
<feature type="transmembrane region" description="Helical" evidence="1">
    <location>
        <begin position="48"/>
        <end position="68"/>
    </location>
</feature>
<comment type="caution">
    <text evidence="3">The sequence shown here is derived from an EMBL/GenBank/DDBJ whole genome shotgun (WGS) entry which is preliminary data.</text>
</comment>
<feature type="transmembrane region" description="Helical" evidence="1">
    <location>
        <begin position="75"/>
        <end position="95"/>
    </location>
</feature>
<dbReference type="Pfam" id="PF04892">
    <property type="entry name" value="VanZ"/>
    <property type="match status" value="1"/>
</dbReference>
<reference evidence="3 4" key="1">
    <citation type="journal article" date="2017" name="Front. Microbiol.">
        <title>Labilibaculum manganireducens gen. nov., sp. nov. and Labilibaculum filiforme sp. nov., Novel Bacteroidetes Isolated from Subsurface Sediments of the Baltic Sea.</title>
        <authorList>
            <person name="Vandieken V."/>
            <person name="Marshall I.P."/>
            <person name="Niemann H."/>
            <person name="Engelen B."/>
            <person name="Cypionka H."/>
        </authorList>
    </citation>
    <scope>NUCLEOTIDE SEQUENCE [LARGE SCALE GENOMIC DNA]</scope>
    <source>
        <strain evidence="3 4">59.10-2M</strain>
    </source>
</reference>
<keyword evidence="4" id="KW-1185">Reference proteome</keyword>
<organism evidence="3 4">
    <name type="scientific">Labilibaculum manganireducens</name>
    <dbReference type="NCBI Taxonomy" id="1940525"/>
    <lineage>
        <taxon>Bacteria</taxon>
        <taxon>Pseudomonadati</taxon>
        <taxon>Bacteroidota</taxon>
        <taxon>Bacteroidia</taxon>
        <taxon>Marinilabiliales</taxon>
        <taxon>Marinifilaceae</taxon>
        <taxon>Labilibaculum</taxon>
    </lineage>
</organism>
<dbReference type="EMBL" id="MVDE01000036">
    <property type="protein sequence ID" value="PKQ62350.1"/>
    <property type="molecule type" value="Genomic_DNA"/>
</dbReference>
<dbReference type="Proteomes" id="UP000233618">
    <property type="component" value="Unassembled WGS sequence"/>
</dbReference>
<keyword evidence="1" id="KW-1133">Transmembrane helix</keyword>
<evidence type="ECO:0000313" key="3">
    <source>
        <dbReference type="EMBL" id="PKQ62350.1"/>
    </source>
</evidence>
<name>A0A2N3HWA3_9BACT</name>
<dbReference type="NCBIfam" id="NF037970">
    <property type="entry name" value="vanZ_1"/>
    <property type="match status" value="1"/>
</dbReference>
<keyword evidence="1" id="KW-0812">Transmembrane</keyword>
<accession>A0A2N3HWA3</accession>
<proteinExistence type="predicted"/>
<dbReference type="PANTHER" id="PTHR28008">
    <property type="entry name" value="DOMAIN PROTEIN, PUTATIVE (AFU_ORTHOLOGUE AFUA_3G10980)-RELATED"/>
    <property type="match status" value="1"/>
</dbReference>
<feature type="domain" description="VanZ-like" evidence="2">
    <location>
        <begin position="39"/>
        <end position="127"/>
    </location>
</feature>
<dbReference type="PANTHER" id="PTHR28008:SF1">
    <property type="entry name" value="DOMAIN PROTEIN, PUTATIVE (AFU_ORTHOLOGUE AFUA_3G10980)-RELATED"/>
    <property type="match status" value="1"/>
</dbReference>
<feature type="transmembrane region" description="Helical" evidence="1">
    <location>
        <begin position="107"/>
        <end position="127"/>
    </location>
</feature>
<evidence type="ECO:0000259" key="2">
    <source>
        <dbReference type="Pfam" id="PF04892"/>
    </source>
</evidence>
<keyword evidence="1" id="KW-0472">Membrane</keyword>
<evidence type="ECO:0000313" key="4">
    <source>
        <dbReference type="Proteomes" id="UP000233618"/>
    </source>
</evidence>
<sequence>MNKIQQNFMNTKLFWRNILWAVVIFILCSIPGDDLPNTPLISIPHFDKLVHFGMFFIMGIFLFAELSIQTKLKRIYSAVIILALIAFYGGLIEYLQQNYFVHRSGDYWDLFADILGGIFAIIMYPWLKKQKDLLLNCKPFNKISFLKKIL</sequence>
<dbReference type="InterPro" id="IPR006976">
    <property type="entry name" value="VanZ-like"/>
</dbReference>
<evidence type="ECO:0000256" key="1">
    <source>
        <dbReference type="SAM" id="Phobius"/>
    </source>
</evidence>